<evidence type="ECO:0000313" key="3">
    <source>
        <dbReference type="Proteomes" id="UP001168877"/>
    </source>
</evidence>
<evidence type="ECO:0000256" key="1">
    <source>
        <dbReference type="SAM" id="MobiDB-lite"/>
    </source>
</evidence>
<sequence length="175" mass="19711">MSCLRNNELNDDFDSINEHPVLVTHLLQLEKHAAEVYTRNTFAWVRDEIKSEAKLSIVNYVDDMESVMYTFKKFIGGDKTWNVRYGALSSKCSKMSYYASMSTEGYKEANVAIDKLTIQMKGLLPSSSTAREENVHHTRTQSNVQVKDPVIAATKGSMRQNKNSSGKTRKCGNCG</sequence>
<dbReference type="Proteomes" id="UP001168877">
    <property type="component" value="Unassembled WGS sequence"/>
</dbReference>
<reference evidence="2" key="1">
    <citation type="journal article" date="2022" name="Plant J.">
        <title>Strategies of tolerance reflected in two North American maple genomes.</title>
        <authorList>
            <person name="McEvoy S.L."/>
            <person name="Sezen U.U."/>
            <person name="Trouern-Trend A."/>
            <person name="McMahon S.M."/>
            <person name="Schaberg P.G."/>
            <person name="Yang J."/>
            <person name="Wegrzyn J.L."/>
            <person name="Swenson N.G."/>
        </authorList>
    </citation>
    <scope>NUCLEOTIDE SEQUENCE</scope>
    <source>
        <strain evidence="2">NS2018</strain>
    </source>
</reference>
<gene>
    <name evidence="2" type="ORF">LWI29_007034</name>
</gene>
<dbReference type="EMBL" id="JAUESC010000388">
    <property type="protein sequence ID" value="KAK0570825.1"/>
    <property type="molecule type" value="Genomic_DNA"/>
</dbReference>
<evidence type="ECO:0008006" key="4">
    <source>
        <dbReference type="Google" id="ProtNLM"/>
    </source>
</evidence>
<evidence type="ECO:0000313" key="2">
    <source>
        <dbReference type="EMBL" id="KAK0570825.1"/>
    </source>
</evidence>
<protein>
    <recommendedName>
        <fullName evidence="4">Protein FAR1-RELATED SEQUENCE</fullName>
    </recommendedName>
</protein>
<feature type="compositionally biased region" description="Polar residues" evidence="1">
    <location>
        <begin position="157"/>
        <end position="166"/>
    </location>
</feature>
<proteinExistence type="predicted"/>
<accession>A0AA39RBQ4</accession>
<organism evidence="2 3">
    <name type="scientific">Acer saccharum</name>
    <name type="common">Sugar maple</name>
    <dbReference type="NCBI Taxonomy" id="4024"/>
    <lineage>
        <taxon>Eukaryota</taxon>
        <taxon>Viridiplantae</taxon>
        <taxon>Streptophyta</taxon>
        <taxon>Embryophyta</taxon>
        <taxon>Tracheophyta</taxon>
        <taxon>Spermatophyta</taxon>
        <taxon>Magnoliopsida</taxon>
        <taxon>eudicotyledons</taxon>
        <taxon>Gunneridae</taxon>
        <taxon>Pentapetalae</taxon>
        <taxon>rosids</taxon>
        <taxon>malvids</taxon>
        <taxon>Sapindales</taxon>
        <taxon>Sapindaceae</taxon>
        <taxon>Hippocastanoideae</taxon>
        <taxon>Acereae</taxon>
        <taxon>Acer</taxon>
    </lineage>
</organism>
<name>A0AA39RBQ4_ACESA</name>
<keyword evidence="3" id="KW-1185">Reference proteome</keyword>
<feature type="region of interest" description="Disordered" evidence="1">
    <location>
        <begin position="155"/>
        <end position="175"/>
    </location>
</feature>
<dbReference type="AlphaFoldDB" id="A0AA39RBQ4"/>
<reference evidence="2" key="2">
    <citation type="submission" date="2023-06" db="EMBL/GenBank/DDBJ databases">
        <authorList>
            <person name="Swenson N.G."/>
            <person name="Wegrzyn J.L."/>
            <person name="Mcevoy S.L."/>
        </authorList>
    </citation>
    <scope>NUCLEOTIDE SEQUENCE</scope>
    <source>
        <strain evidence="2">NS2018</strain>
        <tissue evidence="2">Leaf</tissue>
    </source>
</reference>
<comment type="caution">
    <text evidence="2">The sequence shown here is derived from an EMBL/GenBank/DDBJ whole genome shotgun (WGS) entry which is preliminary data.</text>
</comment>